<gene>
    <name evidence="2" type="ORF">SAMN04489726_1039</name>
</gene>
<feature type="transmembrane region" description="Helical" evidence="1">
    <location>
        <begin position="144"/>
        <end position="167"/>
    </location>
</feature>
<evidence type="ECO:0000256" key="1">
    <source>
        <dbReference type="SAM" id="Phobius"/>
    </source>
</evidence>
<dbReference type="PANTHER" id="PTHR34989:SF1">
    <property type="entry name" value="PROTEIN HDED"/>
    <property type="match status" value="1"/>
</dbReference>
<dbReference type="OrthoDB" id="193343at2"/>
<dbReference type="Proteomes" id="UP000183376">
    <property type="component" value="Chromosome I"/>
</dbReference>
<dbReference type="InterPro" id="IPR005325">
    <property type="entry name" value="DUF308_memb"/>
</dbReference>
<feature type="transmembrane region" description="Helical" evidence="1">
    <location>
        <begin position="9"/>
        <end position="29"/>
    </location>
</feature>
<dbReference type="eggNOG" id="COG3247">
    <property type="taxonomic scope" value="Bacteria"/>
</dbReference>
<proteinExistence type="predicted"/>
<organism evidence="2 3">
    <name type="scientific">Allokutzneria albata</name>
    <name type="common">Kibdelosporangium albatum</name>
    <dbReference type="NCBI Taxonomy" id="211114"/>
    <lineage>
        <taxon>Bacteria</taxon>
        <taxon>Bacillati</taxon>
        <taxon>Actinomycetota</taxon>
        <taxon>Actinomycetes</taxon>
        <taxon>Pseudonocardiales</taxon>
        <taxon>Pseudonocardiaceae</taxon>
        <taxon>Allokutzneria</taxon>
    </lineage>
</organism>
<keyword evidence="1" id="KW-0812">Transmembrane</keyword>
<feature type="transmembrane region" description="Helical" evidence="1">
    <location>
        <begin position="120"/>
        <end position="138"/>
    </location>
</feature>
<dbReference type="GO" id="GO:0005886">
    <property type="term" value="C:plasma membrane"/>
    <property type="evidence" value="ECO:0007669"/>
    <property type="project" value="TreeGrafter"/>
</dbReference>
<dbReference type="EMBL" id="LT629701">
    <property type="protein sequence ID" value="SDM32736.1"/>
    <property type="molecule type" value="Genomic_DNA"/>
</dbReference>
<feature type="transmembrane region" description="Helical" evidence="1">
    <location>
        <begin position="62"/>
        <end position="82"/>
    </location>
</feature>
<reference evidence="2 3" key="1">
    <citation type="submission" date="2016-10" db="EMBL/GenBank/DDBJ databases">
        <authorList>
            <person name="de Groot N.N."/>
        </authorList>
    </citation>
    <scope>NUCLEOTIDE SEQUENCE [LARGE SCALE GENOMIC DNA]</scope>
    <source>
        <strain evidence="2 3">DSM 44149</strain>
    </source>
</reference>
<accession>A0A1G9SB76</accession>
<keyword evidence="3" id="KW-1185">Reference proteome</keyword>
<dbReference type="InterPro" id="IPR052712">
    <property type="entry name" value="Acid_resist_chaperone_HdeD"/>
</dbReference>
<protein>
    <submittedName>
        <fullName evidence="2">Uncharacterized membrane protein HdeD, DUF308 family</fullName>
    </submittedName>
</protein>
<dbReference type="PANTHER" id="PTHR34989">
    <property type="entry name" value="PROTEIN HDED"/>
    <property type="match status" value="1"/>
</dbReference>
<dbReference type="Pfam" id="PF03729">
    <property type="entry name" value="DUF308"/>
    <property type="match status" value="1"/>
</dbReference>
<dbReference type="AlphaFoldDB" id="A0A1G9SB76"/>
<evidence type="ECO:0000313" key="2">
    <source>
        <dbReference type="EMBL" id="SDM32736.1"/>
    </source>
</evidence>
<sequence length="185" mass="18830">MRLSTNTGLMWRGILAIVIGVVAVAWPGITINAFVLLFAVYAFFNAGLELVLMTAARGTGPVVGRLLLAVVNIAAGVLAIAWPGLTALVLVIMVAAWAFVAGIAEVVLAFGRGETAGQRAMLALTGLVSLAFGVVLALRPDIGAVVLAQVFGLFSIVSGVSALVAAANLKTHGGQSHTSTPARAQ</sequence>
<evidence type="ECO:0000313" key="3">
    <source>
        <dbReference type="Proteomes" id="UP000183376"/>
    </source>
</evidence>
<keyword evidence="1" id="KW-0472">Membrane</keyword>
<dbReference type="STRING" id="211114.SAMN04489726_1039"/>
<feature type="transmembrane region" description="Helical" evidence="1">
    <location>
        <begin position="88"/>
        <end position="108"/>
    </location>
</feature>
<keyword evidence="1" id="KW-1133">Transmembrane helix</keyword>
<name>A0A1G9SB76_ALLAB</name>